<dbReference type="SUPFAM" id="SSF49562">
    <property type="entry name" value="C2 domain (Calcium/lipid-binding domain, CaLB)"/>
    <property type="match status" value="2"/>
</dbReference>
<protein>
    <recommendedName>
        <fullName evidence="2">C2 domain-containing protein</fullName>
    </recommendedName>
</protein>
<evidence type="ECO:0000259" key="2">
    <source>
        <dbReference type="PROSITE" id="PS50004"/>
    </source>
</evidence>
<dbReference type="PANTHER" id="PTHR32246">
    <property type="entry name" value="INGRESSION PROTEIN FIC1"/>
    <property type="match status" value="1"/>
</dbReference>
<dbReference type="InterPro" id="IPR035892">
    <property type="entry name" value="C2_domain_sf"/>
</dbReference>
<reference evidence="4" key="1">
    <citation type="journal article" date="2019" name="Gigascience">
        <title>De novo genome assembly of the endangered Acer yangbiense, a plant species with extremely small populations endemic to Yunnan Province, China.</title>
        <authorList>
            <person name="Yang J."/>
            <person name="Wariss H.M."/>
            <person name="Tao L."/>
            <person name="Zhang R."/>
            <person name="Yun Q."/>
            <person name="Hollingsworth P."/>
            <person name="Dao Z."/>
            <person name="Luo G."/>
            <person name="Guo H."/>
            <person name="Ma Y."/>
            <person name="Sun W."/>
        </authorList>
    </citation>
    <scope>NUCLEOTIDE SEQUENCE [LARGE SCALE GENOMIC DNA]</scope>
    <source>
        <strain evidence="4">cv. br00</strain>
    </source>
</reference>
<name>A0A5N5KQ11_9ROSI</name>
<keyword evidence="4" id="KW-1185">Reference proteome</keyword>
<sequence length="534" mass="57604">MASQYEVEITISSAKDLKNVNWRHGSLNPYAVVWVDSNYKCSTRADDEGDTSPFWDQTLVIPLPSGRIEDHSLHIDIVHAGSQEGTKPLIGSAKLKLIDVLDDAGIGERTTRALKLKRPSGRPQGKLDVEVTIRDARYLAPDAYRAPPYGVPPPSSSRDYPYATPYGAPPPQPNQYYSTAAPPPPTYWQPSYGYGEQQPVVVEEKKKSKFGGMGTGLAVGAVGGVLGGLALAEGIDALEDDIADDAAEKVEDDLAYDDDAVSKHNTTEDPIMASRYEVEITISSAKDLKNVNWRHGSLNPYAVVWVDSNYKCSTRADDEGDTSPFWDQTPAIPLPSGRIEDHSLHIDIVHAGSQQGTKPLIGSAKLKLIDVLDDAGIGERTTRALKLKRPSGRPQGKLDVKVTIRDPRYRAPDAYRAPPYGVPPPSSSRDYPYAAPYGAQPPQLNQYYSTAAPPPPTYWQPSNGYGEQQPVVVEEKKKSKFGGMGTGLAVGAVGGVLGGLALAAGIDALEDHIADDAAEKVEDDLAYDDDAGGW</sequence>
<dbReference type="Gene3D" id="2.60.40.150">
    <property type="entry name" value="C2 domain"/>
    <property type="match status" value="2"/>
</dbReference>
<feature type="domain" description="C2" evidence="2">
    <location>
        <begin position="1"/>
        <end position="110"/>
    </location>
</feature>
<dbReference type="AlphaFoldDB" id="A0A5N5KQ11"/>
<gene>
    <name evidence="3" type="ORF">DKX38_019154</name>
</gene>
<comment type="caution">
    <text evidence="3">The sequence shown here is derived from an EMBL/GenBank/DDBJ whole genome shotgun (WGS) entry which is preliminary data.</text>
</comment>
<dbReference type="Proteomes" id="UP000326939">
    <property type="component" value="Chromosome 12"/>
</dbReference>
<dbReference type="PROSITE" id="PS50004">
    <property type="entry name" value="C2"/>
    <property type="match status" value="2"/>
</dbReference>
<evidence type="ECO:0000313" key="3">
    <source>
        <dbReference type="EMBL" id="KAB5532484.1"/>
    </source>
</evidence>
<organism evidence="3 4">
    <name type="scientific">Salix brachista</name>
    <dbReference type="NCBI Taxonomy" id="2182728"/>
    <lineage>
        <taxon>Eukaryota</taxon>
        <taxon>Viridiplantae</taxon>
        <taxon>Streptophyta</taxon>
        <taxon>Embryophyta</taxon>
        <taxon>Tracheophyta</taxon>
        <taxon>Spermatophyta</taxon>
        <taxon>Magnoliopsida</taxon>
        <taxon>eudicotyledons</taxon>
        <taxon>Gunneridae</taxon>
        <taxon>Pentapetalae</taxon>
        <taxon>rosids</taxon>
        <taxon>fabids</taxon>
        <taxon>Malpighiales</taxon>
        <taxon>Salicaceae</taxon>
        <taxon>Saliceae</taxon>
        <taxon>Salix</taxon>
    </lineage>
</organism>
<evidence type="ECO:0000313" key="4">
    <source>
        <dbReference type="Proteomes" id="UP000326939"/>
    </source>
</evidence>
<dbReference type="GO" id="GO:0006952">
    <property type="term" value="P:defense response"/>
    <property type="evidence" value="ECO:0007669"/>
    <property type="project" value="InterPro"/>
</dbReference>
<dbReference type="PANTHER" id="PTHR32246:SF20">
    <property type="entry name" value="CALCIUM-DEPENDENT LIPID-BINDING (CALB DOMAIN) FAMILY PROTEIN"/>
    <property type="match status" value="1"/>
</dbReference>
<dbReference type="SMART" id="SM00239">
    <property type="entry name" value="C2"/>
    <property type="match status" value="2"/>
</dbReference>
<feature type="region of interest" description="Disordered" evidence="1">
    <location>
        <begin position="145"/>
        <end position="164"/>
    </location>
</feature>
<dbReference type="Pfam" id="PF00168">
    <property type="entry name" value="C2"/>
    <property type="match status" value="2"/>
</dbReference>
<accession>A0A5N5KQ11</accession>
<proteinExistence type="predicted"/>
<dbReference type="EMBL" id="VDCV01000012">
    <property type="protein sequence ID" value="KAB5532484.1"/>
    <property type="molecule type" value="Genomic_DNA"/>
</dbReference>
<evidence type="ECO:0000256" key="1">
    <source>
        <dbReference type="SAM" id="MobiDB-lite"/>
    </source>
</evidence>
<dbReference type="CDD" id="cd04051">
    <property type="entry name" value="C2_SRC2_like"/>
    <property type="match status" value="2"/>
</dbReference>
<feature type="domain" description="C2" evidence="2">
    <location>
        <begin position="258"/>
        <end position="381"/>
    </location>
</feature>
<dbReference type="InterPro" id="IPR000008">
    <property type="entry name" value="C2_dom"/>
</dbReference>
<dbReference type="InterPro" id="IPR044750">
    <property type="entry name" value="C2_SRC2/BAP"/>
</dbReference>